<dbReference type="GO" id="GO:0005777">
    <property type="term" value="C:peroxisome"/>
    <property type="evidence" value="ECO:0007669"/>
    <property type="project" value="TreeGrafter"/>
</dbReference>
<dbReference type="InterPro" id="IPR029069">
    <property type="entry name" value="HotDog_dom_sf"/>
</dbReference>
<dbReference type="OrthoDB" id="60204at2759"/>
<accession>A0A6A6WEU3</accession>
<dbReference type="SUPFAM" id="SSF54637">
    <property type="entry name" value="Thioesterase/thiol ester dehydrase-isomerase"/>
    <property type="match status" value="2"/>
</dbReference>
<feature type="domain" description="Peroxisomal multifunctional enzyme type 2-like N-terminal" evidence="2">
    <location>
        <begin position="24"/>
        <end position="141"/>
    </location>
</feature>
<dbReference type="InterPro" id="IPR002539">
    <property type="entry name" value="MaoC-like_dom"/>
</dbReference>
<dbReference type="GO" id="GO:0003857">
    <property type="term" value="F:(3S)-3-hydroxyacyl-CoA dehydrogenase (NAD+) activity"/>
    <property type="evidence" value="ECO:0007669"/>
    <property type="project" value="TreeGrafter"/>
</dbReference>
<dbReference type="GO" id="GO:0016853">
    <property type="term" value="F:isomerase activity"/>
    <property type="evidence" value="ECO:0007669"/>
    <property type="project" value="UniProtKB-KW"/>
</dbReference>
<dbReference type="GO" id="GO:0006635">
    <property type="term" value="P:fatty acid beta-oxidation"/>
    <property type="evidence" value="ECO:0007669"/>
    <property type="project" value="TreeGrafter"/>
</dbReference>
<dbReference type="InterPro" id="IPR054357">
    <property type="entry name" value="MFE-2_N"/>
</dbReference>
<feature type="domain" description="MaoC-like" evidence="1">
    <location>
        <begin position="183"/>
        <end position="291"/>
    </location>
</feature>
<evidence type="ECO:0000259" key="2">
    <source>
        <dbReference type="Pfam" id="PF22622"/>
    </source>
</evidence>
<proteinExistence type="predicted"/>
<dbReference type="AlphaFoldDB" id="A0A6A6WEU3"/>
<dbReference type="Pfam" id="PF01575">
    <property type="entry name" value="MaoC_dehydratas"/>
    <property type="match status" value="1"/>
</dbReference>
<dbReference type="GeneID" id="54481308"/>
<dbReference type="GO" id="GO:0004300">
    <property type="term" value="F:enoyl-CoA hydratase activity"/>
    <property type="evidence" value="ECO:0007669"/>
    <property type="project" value="TreeGrafter"/>
</dbReference>
<evidence type="ECO:0000259" key="1">
    <source>
        <dbReference type="Pfam" id="PF01575"/>
    </source>
</evidence>
<name>A0A6A6WEU3_9PEZI</name>
<reference evidence="3" key="1">
    <citation type="journal article" date="2020" name="Stud. Mycol.">
        <title>101 Dothideomycetes genomes: a test case for predicting lifestyles and emergence of pathogens.</title>
        <authorList>
            <person name="Haridas S."/>
            <person name="Albert R."/>
            <person name="Binder M."/>
            <person name="Bloem J."/>
            <person name="Labutti K."/>
            <person name="Salamov A."/>
            <person name="Andreopoulos B."/>
            <person name="Baker S."/>
            <person name="Barry K."/>
            <person name="Bills G."/>
            <person name="Bluhm B."/>
            <person name="Cannon C."/>
            <person name="Castanera R."/>
            <person name="Culley D."/>
            <person name="Daum C."/>
            <person name="Ezra D."/>
            <person name="Gonzalez J."/>
            <person name="Henrissat B."/>
            <person name="Kuo A."/>
            <person name="Liang C."/>
            <person name="Lipzen A."/>
            <person name="Lutzoni F."/>
            <person name="Magnuson J."/>
            <person name="Mondo S."/>
            <person name="Nolan M."/>
            <person name="Ohm R."/>
            <person name="Pangilinan J."/>
            <person name="Park H.-J."/>
            <person name="Ramirez L."/>
            <person name="Alfaro M."/>
            <person name="Sun H."/>
            <person name="Tritt A."/>
            <person name="Yoshinaga Y."/>
            <person name="Zwiers L.-H."/>
            <person name="Turgeon B."/>
            <person name="Goodwin S."/>
            <person name="Spatafora J."/>
            <person name="Crous P."/>
            <person name="Grigoriev I."/>
        </authorList>
    </citation>
    <scope>NUCLEOTIDE SEQUENCE</scope>
    <source>
        <strain evidence="3">CBS 121739</strain>
    </source>
</reference>
<dbReference type="Proteomes" id="UP000799437">
    <property type="component" value="Unassembled WGS sequence"/>
</dbReference>
<evidence type="ECO:0000313" key="3">
    <source>
        <dbReference type="EMBL" id="KAF2761348.1"/>
    </source>
</evidence>
<organism evidence="3 4">
    <name type="scientific">Pseudovirgaria hyperparasitica</name>
    <dbReference type="NCBI Taxonomy" id="470096"/>
    <lineage>
        <taxon>Eukaryota</taxon>
        <taxon>Fungi</taxon>
        <taxon>Dikarya</taxon>
        <taxon>Ascomycota</taxon>
        <taxon>Pezizomycotina</taxon>
        <taxon>Dothideomycetes</taxon>
        <taxon>Dothideomycetes incertae sedis</taxon>
        <taxon>Acrospermales</taxon>
        <taxon>Acrospermaceae</taxon>
        <taxon>Pseudovirgaria</taxon>
    </lineage>
</organism>
<sequence>MAPDPEKNFGVGFVHPEVPVSWLKRDLLLFANSIGATEDELHFLYELHPSFAAFPTYPIILPFKHTDTDVIDFYARNSSTPIPGVPKFDSKRVVDGERKIILLHPIPLSSAGRTFVSRTIVLGVYDKGAPGSVVETETQLLEKLPGGDEKVYSKVIGSAFFVKQGGWGGPKGPKGVNYPPPEGKKADVSFSHATTKTSALLYRLNGDYNPLHASPEAGAKMGFGGAIMHGLYSWNTTCHGILKALGGSDPANMREFAARFASPVLPGDVLETDVWVLDGEGEWREVRFVTKVKGGKVCLSNGRAMVRLVAGKKESKL</sequence>
<dbReference type="EMBL" id="ML996567">
    <property type="protein sequence ID" value="KAF2761348.1"/>
    <property type="molecule type" value="Genomic_DNA"/>
</dbReference>
<dbReference type="PANTHER" id="PTHR13078">
    <property type="entry name" value="PEROXISOMAL MULTIFUNCTIONAL ENZYME TYPE 2-RELATED"/>
    <property type="match status" value="1"/>
</dbReference>
<dbReference type="Pfam" id="PF22622">
    <property type="entry name" value="MFE-2_hydrat-2_N"/>
    <property type="match status" value="1"/>
</dbReference>
<dbReference type="GO" id="GO:0044594">
    <property type="term" value="F:17-beta-hydroxysteroid dehydrogenase (NAD+) activity"/>
    <property type="evidence" value="ECO:0007669"/>
    <property type="project" value="TreeGrafter"/>
</dbReference>
<evidence type="ECO:0000313" key="4">
    <source>
        <dbReference type="Proteomes" id="UP000799437"/>
    </source>
</evidence>
<keyword evidence="3" id="KW-0413">Isomerase</keyword>
<protein>
    <submittedName>
        <fullName evidence="3">Thioesterase/thiol ester dehydrase-isomerase</fullName>
    </submittedName>
</protein>
<dbReference type="PANTHER" id="PTHR13078:SF57">
    <property type="entry name" value="DEHYDRATASE, PUTATIVE (AFU_ORTHOLOGUE AFUA_5G00640)-RELATED"/>
    <property type="match status" value="1"/>
</dbReference>
<dbReference type="Gene3D" id="3.10.129.10">
    <property type="entry name" value="Hotdog Thioesterase"/>
    <property type="match status" value="2"/>
</dbReference>
<keyword evidence="4" id="KW-1185">Reference proteome</keyword>
<dbReference type="RefSeq" id="XP_033603799.1">
    <property type="nucleotide sequence ID" value="XM_033740254.1"/>
</dbReference>
<gene>
    <name evidence="3" type="ORF">EJ05DRAFT_260168</name>
</gene>